<proteinExistence type="predicted"/>
<organism evidence="1 2">
    <name type="scientific">Flavonifractor plautii</name>
    <name type="common">Fusobacterium plautii</name>
    <dbReference type="NCBI Taxonomy" id="292800"/>
    <lineage>
        <taxon>Bacteria</taxon>
        <taxon>Bacillati</taxon>
        <taxon>Bacillota</taxon>
        <taxon>Clostridia</taxon>
        <taxon>Eubacteriales</taxon>
        <taxon>Oscillospiraceae</taxon>
        <taxon>Flavonifractor</taxon>
    </lineage>
</organism>
<dbReference type="AlphaFoldDB" id="A0A174L3L7"/>
<dbReference type="Gene3D" id="1.20.1090.10">
    <property type="entry name" value="Dehydroquinate synthase-like - alpha domain"/>
    <property type="match status" value="1"/>
</dbReference>
<dbReference type="Proteomes" id="UP000095746">
    <property type="component" value="Unassembled WGS sequence"/>
</dbReference>
<gene>
    <name evidence="1" type="primary">gldA_3</name>
    <name evidence="1" type="ORF">ERS852411_02774</name>
</gene>
<evidence type="ECO:0000313" key="2">
    <source>
        <dbReference type="Proteomes" id="UP000095746"/>
    </source>
</evidence>
<dbReference type="GO" id="GO:0008888">
    <property type="term" value="F:glycerol dehydrogenase (NAD+) activity"/>
    <property type="evidence" value="ECO:0007669"/>
    <property type="project" value="UniProtKB-EC"/>
</dbReference>
<name>A0A174L3L7_FLAPL</name>
<evidence type="ECO:0000313" key="1">
    <source>
        <dbReference type="EMBL" id="CUP17421.1"/>
    </source>
</evidence>
<reference evidence="1 2" key="1">
    <citation type="submission" date="2015-09" db="EMBL/GenBank/DDBJ databases">
        <authorList>
            <consortium name="Pathogen Informatics"/>
        </authorList>
    </citation>
    <scope>NUCLEOTIDE SEQUENCE [LARGE SCALE GENOMIC DNA]</scope>
    <source>
        <strain evidence="1 2">2789STDY5608854</strain>
    </source>
</reference>
<keyword evidence="1" id="KW-0560">Oxidoreductase</keyword>
<sequence>MLAFLRDTGLPLTLAQLGVKEIVPETLKKVAEAAVVPTQSTKNLRADITAQEVYDAILEADRIGRDYLAR</sequence>
<accession>A0A174L3L7</accession>
<dbReference type="EMBL" id="CYZT01000276">
    <property type="protein sequence ID" value="CUP17421.1"/>
    <property type="molecule type" value="Genomic_DNA"/>
</dbReference>
<dbReference type="SUPFAM" id="SSF56796">
    <property type="entry name" value="Dehydroquinate synthase-like"/>
    <property type="match status" value="1"/>
</dbReference>
<dbReference type="EC" id="1.1.1.6" evidence="1"/>
<protein>
    <submittedName>
        <fullName evidence="1">Glycerol dehydrogenase</fullName>
        <ecNumber evidence="1">1.1.1.6</ecNumber>
    </submittedName>
</protein>